<dbReference type="InterPro" id="IPR036249">
    <property type="entry name" value="Thioredoxin-like_sf"/>
</dbReference>
<organism evidence="1 2">
    <name type="scientific">Paenibacillus anaericanus</name>
    <dbReference type="NCBI Taxonomy" id="170367"/>
    <lineage>
        <taxon>Bacteria</taxon>
        <taxon>Bacillati</taxon>
        <taxon>Bacillota</taxon>
        <taxon>Bacilli</taxon>
        <taxon>Bacillales</taxon>
        <taxon>Paenibacillaceae</taxon>
        <taxon>Paenibacillus</taxon>
    </lineage>
</organism>
<keyword evidence="2" id="KW-1185">Reference proteome</keyword>
<evidence type="ECO:0000313" key="1">
    <source>
        <dbReference type="EMBL" id="RUT41755.1"/>
    </source>
</evidence>
<dbReference type="SUPFAM" id="SSF52833">
    <property type="entry name" value="Thioredoxin-like"/>
    <property type="match status" value="1"/>
</dbReference>
<dbReference type="Gene3D" id="3.40.30.10">
    <property type="entry name" value="Glutaredoxin"/>
    <property type="match status" value="1"/>
</dbReference>
<sequence>MIKVTTLFNKLFLTKNVKIQVSKPAESNLLRGGEVGDVLPLFKVRDQMGKKITSEKITGSITKLIFLSDTCGFCFEVLQHLANKPSIKNHLVFKSDEDTYLKTGHKDFHFMFPIVRSTEVVDLFGVKRVPTILTLGPTGIIERIDEVAEIEDLFICLES</sequence>
<proteinExistence type="predicted"/>
<comment type="caution">
    <text evidence="1">The sequence shown here is derived from an EMBL/GenBank/DDBJ whole genome shotgun (WGS) entry which is preliminary data.</text>
</comment>
<accession>A0A3S1DCJ4</accession>
<dbReference type="EMBL" id="RZNY01000027">
    <property type="protein sequence ID" value="RUT41755.1"/>
    <property type="molecule type" value="Genomic_DNA"/>
</dbReference>
<protein>
    <recommendedName>
        <fullName evidence="3">Thioredoxin domain-containing protein</fullName>
    </recommendedName>
</protein>
<dbReference type="Proteomes" id="UP000279446">
    <property type="component" value="Unassembled WGS sequence"/>
</dbReference>
<dbReference type="OrthoDB" id="462848at2"/>
<evidence type="ECO:0000313" key="2">
    <source>
        <dbReference type="Proteomes" id="UP000279446"/>
    </source>
</evidence>
<dbReference type="RefSeq" id="WP_127194339.1">
    <property type="nucleotide sequence ID" value="NZ_RZNY01000027.1"/>
</dbReference>
<name>A0A3S1DCJ4_9BACL</name>
<evidence type="ECO:0008006" key="3">
    <source>
        <dbReference type="Google" id="ProtNLM"/>
    </source>
</evidence>
<reference evidence="1 2" key="1">
    <citation type="submission" date="2018-12" db="EMBL/GenBank/DDBJ databases">
        <authorList>
            <person name="Sun L."/>
            <person name="Chen Z."/>
        </authorList>
    </citation>
    <scope>NUCLEOTIDE SEQUENCE [LARGE SCALE GENOMIC DNA]</scope>
    <source>
        <strain evidence="1 2">DSM 15890</strain>
    </source>
</reference>
<dbReference type="AlphaFoldDB" id="A0A3S1DCJ4"/>
<gene>
    <name evidence="1" type="ORF">EJP82_22645</name>
</gene>